<dbReference type="STRING" id="265719.SAMN04488509_11134"/>
<evidence type="ECO:0000256" key="1">
    <source>
        <dbReference type="SAM" id="SignalP"/>
    </source>
</evidence>
<dbReference type="AlphaFoldDB" id="A0A1G6YWV3"/>
<name>A0A1G6YWV3_9GAMM</name>
<organism evidence="3 4">
    <name type="scientific">Aquimonas voraii</name>
    <dbReference type="NCBI Taxonomy" id="265719"/>
    <lineage>
        <taxon>Bacteria</taxon>
        <taxon>Pseudomonadati</taxon>
        <taxon>Pseudomonadota</taxon>
        <taxon>Gammaproteobacteria</taxon>
        <taxon>Lysobacterales</taxon>
        <taxon>Lysobacteraceae</taxon>
        <taxon>Aquimonas</taxon>
    </lineage>
</organism>
<dbReference type="Proteomes" id="UP000199603">
    <property type="component" value="Unassembled WGS sequence"/>
</dbReference>
<dbReference type="Pfam" id="PF14467">
    <property type="entry name" value="DUF4426"/>
    <property type="match status" value="1"/>
</dbReference>
<evidence type="ECO:0000313" key="3">
    <source>
        <dbReference type="EMBL" id="SDD94066.1"/>
    </source>
</evidence>
<keyword evidence="4" id="KW-1185">Reference proteome</keyword>
<sequence>MSPLRFLLGLTLSLLPLLASAQSSTTRGLYTIHYSALPSILITPEVARNSGLTRSASRGLLNIAVIKKEDTREFAVTAVIEAAATNAAGQRQSLRMREVREGEAIYYLGEPRISEGERLDFEVRVTPEGAGEPVLLRFAQTFHP</sequence>
<evidence type="ECO:0000259" key="2">
    <source>
        <dbReference type="Pfam" id="PF14467"/>
    </source>
</evidence>
<evidence type="ECO:0000313" key="4">
    <source>
        <dbReference type="Proteomes" id="UP000199603"/>
    </source>
</evidence>
<gene>
    <name evidence="3" type="ORF">SAMN04488509_11134</name>
</gene>
<dbReference type="OrthoDB" id="7062037at2"/>
<feature type="signal peptide" evidence="1">
    <location>
        <begin position="1"/>
        <end position="21"/>
    </location>
</feature>
<feature type="domain" description="DUF4426" evidence="2">
    <location>
        <begin position="27"/>
        <end position="143"/>
    </location>
</feature>
<keyword evidence="1" id="KW-0732">Signal</keyword>
<proteinExistence type="predicted"/>
<dbReference type="EMBL" id="FNAG01000011">
    <property type="protein sequence ID" value="SDD94066.1"/>
    <property type="molecule type" value="Genomic_DNA"/>
</dbReference>
<dbReference type="InterPro" id="IPR025218">
    <property type="entry name" value="DUF4426"/>
</dbReference>
<reference evidence="3 4" key="1">
    <citation type="submission" date="2016-10" db="EMBL/GenBank/DDBJ databases">
        <authorList>
            <person name="de Groot N.N."/>
        </authorList>
    </citation>
    <scope>NUCLEOTIDE SEQUENCE [LARGE SCALE GENOMIC DNA]</scope>
    <source>
        <strain evidence="3 4">DSM 16957</strain>
    </source>
</reference>
<feature type="chain" id="PRO_5011741106" description="DUF4426 domain-containing protein" evidence="1">
    <location>
        <begin position="22"/>
        <end position="144"/>
    </location>
</feature>
<protein>
    <recommendedName>
        <fullName evidence="2">DUF4426 domain-containing protein</fullName>
    </recommendedName>
</protein>
<dbReference type="Gene3D" id="2.60.40.3340">
    <property type="entry name" value="Domain of unknown function DUF4426"/>
    <property type="match status" value="1"/>
</dbReference>
<dbReference type="RefSeq" id="WP_091244302.1">
    <property type="nucleotide sequence ID" value="NZ_FNAG01000011.1"/>
</dbReference>
<accession>A0A1G6YWV3</accession>